<feature type="region of interest" description="Disordered" evidence="1">
    <location>
        <begin position="21"/>
        <end position="52"/>
    </location>
</feature>
<accession>A0A3P7LG45</accession>
<organism evidence="3 4">
    <name type="scientific">Dibothriocephalus latus</name>
    <name type="common">Fish tapeworm</name>
    <name type="synonym">Diphyllobothrium latum</name>
    <dbReference type="NCBI Taxonomy" id="60516"/>
    <lineage>
        <taxon>Eukaryota</taxon>
        <taxon>Metazoa</taxon>
        <taxon>Spiralia</taxon>
        <taxon>Lophotrochozoa</taxon>
        <taxon>Platyhelminthes</taxon>
        <taxon>Cestoda</taxon>
        <taxon>Eucestoda</taxon>
        <taxon>Diphyllobothriidea</taxon>
        <taxon>Diphyllobothriidae</taxon>
        <taxon>Dibothriocephalus</taxon>
    </lineage>
</organism>
<proteinExistence type="predicted"/>
<evidence type="ECO:0000313" key="3">
    <source>
        <dbReference type="EMBL" id="VDN15774.1"/>
    </source>
</evidence>
<protein>
    <recommendedName>
        <fullName evidence="5">WW domain-containing protein</fullName>
    </recommendedName>
</protein>
<evidence type="ECO:0000256" key="2">
    <source>
        <dbReference type="SAM" id="Phobius"/>
    </source>
</evidence>
<reference evidence="3 4" key="1">
    <citation type="submission" date="2018-11" db="EMBL/GenBank/DDBJ databases">
        <authorList>
            <consortium name="Pathogen Informatics"/>
        </authorList>
    </citation>
    <scope>NUCLEOTIDE SEQUENCE [LARGE SCALE GENOMIC DNA]</scope>
</reference>
<dbReference type="PANTHER" id="PTHR46697">
    <property type="entry name" value="FORMIN-BINDING PROTEIN 4"/>
    <property type="match status" value="1"/>
</dbReference>
<keyword evidence="2" id="KW-1133">Transmembrane helix</keyword>
<sequence>MPDEYRQYLQNYEKFLANGQKTPEAHTATEDINGSAGDVNVGTCTMPEGNARKRRRIKRAYLRSGAKKSAEDSTPVEFLSEYIAYSDSSGSDSDGTRDALSSPRSDNSSSSNADHCSPKSPSSAVFIGPLPADDVLPAKQLEDTIGPKLPDPITVAEVYSCENLETKPKMELGDPAMTQDMNTSELNRLTQLLLEKFAFLDVHVDKFTPIQLLYVQLSTRFEDWTAGFLPSSRFHEKLEEVNSYLLNYEQSLLPDGWSCKWDSDNKRYLYICKATGASQHHFPHPQPLNADNHSNSLFLAYKSQENADEGTQERSNPEKPASVSFFVFYVSMELFAYWLVTTLCFNLRDLPASKGK</sequence>
<feature type="region of interest" description="Disordered" evidence="1">
    <location>
        <begin position="86"/>
        <end position="128"/>
    </location>
</feature>
<evidence type="ECO:0000313" key="4">
    <source>
        <dbReference type="Proteomes" id="UP000281553"/>
    </source>
</evidence>
<dbReference type="PANTHER" id="PTHR46697:SF1">
    <property type="entry name" value="FORMIN-BINDING PROTEIN 4"/>
    <property type="match status" value="1"/>
</dbReference>
<evidence type="ECO:0000256" key="1">
    <source>
        <dbReference type="SAM" id="MobiDB-lite"/>
    </source>
</evidence>
<keyword evidence="4" id="KW-1185">Reference proteome</keyword>
<feature type="transmembrane region" description="Helical" evidence="2">
    <location>
        <begin position="326"/>
        <end position="347"/>
    </location>
</feature>
<name>A0A3P7LG45_DIBLA</name>
<dbReference type="AlphaFoldDB" id="A0A3P7LG45"/>
<feature type="compositionally biased region" description="Low complexity" evidence="1">
    <location>
        <begin position="101"/>
        <end position="115"/>
    </location>
</feature>
<dbReference type="InterPro" id="IPR053076">
    <property type="entry name" value="WW_domain_protein"/>
</dbReference>
<keyword evidence="2" id="KW-0812">Transmembrane</keyword>
<dbReference type="Proteomes" id="UP000281553">
    <property type="component" value="Unassembled WGS sequence"/>
</dbReference>
<dbReference type="OrthoDB" id="2444812at2759"/>
<evidence type="ECO:0008006" key="5">
    <source>
        <dbReference type="Google" id="ProtNLM"/>
    </source>
</evidence>
<keyword evidence="2" id="KW-0472">Membrane</keyword>
<gene>
    <name evidence="3" type="ORF">DILT_LOCUS11605</name>
</gene>
<dbReference type="EMBL" id="UYRU01063592">
    <property type="protein sequence ID" value="VDN15774.1"/>
    <property type="molecule type" value="Genomic_DNA"/>
</dbReference>